<reference evidence="3" key="1">
    <citation type="submission" date="2010-08" db="EMBL/GenBank/DDBJ databases">
        <authorList>
            <consortium name="Caenorhabditis japonica Sequencing Consortium"/>
            <person name="Wilson R.K."/>
        </authorList>
    </citation>
    <scope>NUCLEOTIDE SEQUENCE [LARGE SCALE GENOMIC DNA]</scope>
    <source>
        <strain evidence="3">DF5081</strain>
    </source>
</reference>
<accession>A0A8R1I0J9</accession>
<dbReference type="AlphaFoldDB" id="A0A8R1I0J9"/>
<feature type="compositionally biased region" description="Basic and acidic residues" evidence="1">
    <location>
        <begin position="54"/>
        <end position="64"/>
    </location>
</feature>
<keyword evidence="3" id="KW-1185">Reference proteome</keyword>
<sequence length="80" mass="8788">MTSSAEHVLDELSKKLVDDVLPAAEEQLLRELAEQDDTEPAAEQKTPPSSLNDSVEHLEEKLINADESSSGADERKQAEE</sequence>
<protein>
    <submittedName>
        <fullName evidence="2">Uncharacterized protein</fullName>
    </submittedName>
</protein>
<evidence type="ECO:0000256" key="1">
    <source>
        <dbReference type="SAM" id="MobiDB-lite"/>
    </source>
</evidence>
<evidence type="ECO:0000313" key="3">
    <source>
        <dbReference type="Proteomes" id="UP000005237"/>
    </source>
</evidence>
<dbReference type="EnsemblMetazoa" id="CJA14929.1">
    <property type="protein sequence ID" value="CJA14929.1"/>
    <property type="gene ID" value="WBGene00134133"/>
</dbReference>
<name>A0A8R1I0J9_CAEJA</name>
<proteinExistence type="predicted"/>
<evidence type="ECO:0000313" key="2">
    <source>
        <dbReference type="EnsemblMetazoa" id="CJA14929.1"/>
    </source>
</evidence>
<organism evidence="2 3">
    <name type="scientific">Caenorhabditis japonica</name>
    <dbReference type="NCBI Taxonomy" id="281687"/>
    <lineage>
        <taxon>Eukaryota</taxon>
        <taxon>Metazoa</taxon>
        <taxon>Ecdysozoa</taxon>
        <taxon>Nematoda</taxon>
        <taxon>Chromadorea</taxon>
        <taxon>Rhabditida</taxon>
        <taxon>Rhabditina</taxon>
        <taxon>Rhabditomorpha</taxon>
        <taxon>Rhabditoidea</taxon>
        <taxon>Rhabditidae</taxon>
        <taxon>Peloderinae</taxon>
        <taxon>Caenorhabditis</taxon>
    </lineage>
</organism>
<dbReference type="Proteomes" id="UP000005237">
    <property type="component" value="Unassembled WGS sequence"/>
</dbReference>
<feature type="region of interest" description="Disordered" evidence="1">
    <location>
        <begin position="31"/>
        <end position="80"/>
    </location>
</feature>
<reference evidence="2" key="2">
    <citation type="submission" date="2022-06" db="UniProtKB">
        <authorList>
            <consortium name="EnsemblMetazoa"/>
        </authorList>
    </citation>
    <scope>IDENTIFICATION</scope>
    <source>
        <strain evidence="2">DF5081</strain>
    </source>
</reference>